<proteinExistence type="predicted"/>
<protein>
    <submittedName>
        <fullName evidence="1">Uncharacterized protein</fullName>
    </submittedName>
</protein>
<evidence type="ECO:0000313" key="1">
    <source>
        <dbReference type="EMBL" id="EZG42628.1"/>
    </source>
</evidence>
<keyword evidence="2" id="KW-1185">Reference proteome</keyword>
<comment type="caution">
    <text evidence="1">The sequence shown here is derived from an EMBL/GenBank/DDBJ whole genome shotgun (WGS) entry which is preliminary data.</text>
</comment>
<gene>
    <name evidence="1" type="ORF">GNI_242220</name>
</gene>
<dbReference type="VEuPathDB" id="CryptoDB:GNI_242220"/>
<dbReference type="GeneID" id="22916851"/>
<dbReference type="AlphaFoldDB" id="A0A023AW16"/>
<evidence type="ECO:0000313" key="2">
    <source>
        <dbReference type="Proteomes" id="UP000019763"/>
    </source>
</evidence>
<organism evidence="1 2">
    <name type="scientific">Gregarina niphandrodes</name>
    <name type="common">Septate eugregarine</name>
    <dbReference type="NCBI Taxonomy" id="110365"/>
    <lineage>
        <taxon>Eukaryota</taxon>
        <taxon>Sar</taxon>
        <taxon>Alveolata</taxon>
        <taxon>Apicomplexa</taxon>
        <taxon>Conoidasida</taxon>
        <taxon>Gregarinasina</taxon>
        <taxon>Eugregarinorida</taxon>
        <taxon>Gregarinidae</taxon>
        <taxon>Gregarina</taxon>
    </lineage>
</organism>
<name>A0A023AW16_GRENI</name>
<sequence>MKKEGKTMKIGLRRGLENFLILMIKITLIKDVISYQELKFLRNQRQSSH</sequence>
<dbReference type="RefSeq" id="XP_011134694.1">
    <property type="nucleotide sequence ID" value="XM_011136392.1"/>
</dbReference>
<dbReference type="EMBL" id="AFNH02001955">
    <property type="protein sequence ID" value="EZG42628.1"/>
    <property type="molecule type" value="Genomic_DNA"/>
</dbReference>
<dbReference type="Proteomes" id="UP000019763">
    <property type="component" value="Unassembled WGS sequence"/>
</dbReference>
<accession>A0A023AW16</accession>
<reference evidence="1" key="1">
    <citation type="submission" date="2013-12" db="EMBL/GenBank/DDBJ databases">
        <authorList>
            <person name="Omoto C.K."/>
            <person name="Sibley D."/>
            <person name="Venepally P."/>
            <person name="Hadjithomas M."/>
            <person name="Karamycheva S."/>
            <person name="Brunk B."/>
            <person name="Roos D."/>
            <person name="Caler E."/>
            <person name="Lorenzi H."/>
        </authorList>
    </citation>
    <scope>NUCLEOTIDE SEQUENCE</scope>
</reference>